<gene>
    <name evidence="3" type="ORF">OXX778_LOCUS3105</name>
</gene>
<feature type="transmembrane region" description="Helical" evidence="1">
    <location>
        <begin position="490"/>
        <end position="508"/>
    </location>
</feature>
<feature type="chain" id="PRO_5032652419" description="G-protein coupled receptors family 1 profile domain-containing protein" evidence="2">
    <location>
        <begin position="21"/>
        <end position="601"/>
    </location>
</feature>
<keyword evidence="4" id="KW-1185">Reference proteome</keyword>
<feature type="signal peptide" evidence="2">
    <location>
        <begin position="1"/>
        <end position="20"/>
    </location>
</feature>
<evidence type="ECO:0000313" key="3">
    <source>
        <dbReference type="EMBL" id="CAF0735601.1"/>
    </source>
</evidence>
<comment type="caution">
    <text evidence="3">The sequence shown here is derived from an EMBL/GenBank/DDBJ whole genome shotgun (WGS) entry which is preliminary data.</text>
</comment>
<keyword evidence="2" id="KW-0732">Signal</keyword>
<feature type="transmembrane region" description="Helical" evidence="1">
    <location>
        <begin position="529"/>
        <end position="552"/>
    </location>
</feature>
<keyword evidence="1" id="KW-1133">Transmembrane helix</keyword>
<evidence type="ECO:0000256" key="2">
    <source>
        <dbReference type="SAM" id="SignalP"/>
    </source>
</evidence>
<organism evidence="3 4">
    <name type="scientific">Brachionus calyciflorus</name>
    <dbReference type="NCBI Taxonomy" id="104777"/>
    <lineage>
        <taxon>Eukaryota</taxon>
        <taxon>Metazoa</taxon>
        <taxon>Spiralia</taxon>
        <taxon>Gnathifera</taxon>
        <taxon>Rotifera</taxon>
        <taxon>Eurotatoria</taxon>
        <taxon>Monogononta</taxon>
        <taxon>Pseudotrocha</taxon>
        <taxon>Ploima</taxon>
        <taxon>Brachionidae</taxon>
        <taxon>Brachionus</taxon>
    </lineage>
</organism>
<reference evidence="3" key="1">
    <citation type="submission" date="2021-02" db="EMBL/GenBank/DDBJ databases">
        <authorList>
            <person name="Nowell W R."/>
        </authorList>
    </citation>
    <scope>NUCLEOTIDE SEQUENCE</scope>
    <source>
        <strain evidence="3">Ploen Becks lab</strain>
    </source>
</reference>
<feature type="non-terminal residue" evidence="3">
    <location>
        <position position="601"/>
    </location>
</feature>
<evidence type="ECO:0000256" key="1">
    <source>
        <dbReference type="SAM" id="Phobius"/>
    </source>
</evidence>
<sequence length="601" mass="70565">MKLRVIIFLSIFTQGYLASADSNDSIKCSEFDRLTKYQFTSDNDFYLIMSSFDSFSKINFNCINLKYSFRLIHLIFNPVIPIFYKNLNFNIDKYASNETHLDIYLVNLDGFILDQNVLYNLEGKYKTFKYQLFYSKLKFLDTKTSINSCSKKENYKIFQSVDDLLFSFTTKYYLNTCPFIFHNTKVNEVSFYGLTKSIIKNNMLSFIDLNEDTNSSVKTILATYFNGKLNRSFLSPRIFRGLTQLTISGKLSEIDEYVLMDLENLSVLYFDLNNIYNLLSRSSKWISNLNKKNSQKEFKLYFQLYEDYSFPNEDFCLFIIFPKNRNIIPKFRLWKRNCSCTIFWMIENISNYSDQNGNQCQNYKQIKECKFTELINKCSKSNLKSSKYFPNSIDYLYASQLVFSLTIFMTPFIGFFSLITNSLSFLILIKKDDSKSKQNLNKSHNNLNSLMLLCSILNLLYTLIHLFHLINACTSYSGIFCSVFNRDILVQYYDIIFFQFLGSIFKSLSNVINMSISLNRYCLLEKTKLISKCVAIMKKKLFIIGILIFYVGGNIDKFFTNQINIENIYASDYNFYDEFPIKNNLVLVSSSDMSYATQRIL</sequence>
<dbReference type="EMBL" id="CAJNOC010000264">
    <property type="protein sequence ID" value="CAF0735601.1"/>
    <property type="molecule type" value="Genomic_DNA"/>
</dbReference>
<evidence type="ECO:0008006" key="5">
    <source>
        <dbReference type="Google" id="ProtNLM"/>
    </source>
</evidence>
<evidence type="ECO:0000313" key="4">
    <source>
        <dbReference type="Proteomes" id="UP000663879"/>
    </source>
</evidence>
<feature type="transmembrane region" description="Helical" evidence="1">
    <location>
        <begin position="450"/>
        <end position="470"/>
    </location>
</feature>
<feature type="transmembrane region" description="Helical" evidence="1">
    <location>
        <begin position="401"/>
        <end position="429"/>
    </location>
</feature>
<protein>
    <recommendedName>
        <fullName evidence="5">G-protein coupled receptors family 1 profile domain-containing protein</fullName>
    </recommendedName>
</protein>
<proteinExistence type="predicted"/>
<dbReference type="Proteomes" id="UP000663879">
    <property type="component" value="Unassembled WGS sequence"/>
</dbReference>
<keyword evidence="1" id="KW-0472">Membrane</keyword>
<accession>A0A813NH66</accession>
<keyword evidence="1" id="KW-0812">Transmembrane</keyword>
<name>A0A813NH66_9BILA</name>
<dbReference type="AlphaFoldDB" id="A0A813NH66"/>